<feature type="region of interest" description="Disordered" evidence="2">
    <location>
        <begin position="86"/>
        <end position="166"/>
    </location>
</feature>
<feature type="compositionally biased region" description="Basic and acidic residues" evidence="2">
    <location>
        <begin position="346"/>
        <end position="367"/>
    </location>
</feature>
<comment type="caution">
    <text evidence="3">The sequence shown here is derived from an EMBL/GenBank/DDBJ whole genome shotgun (WGS) entry which is preliminary data.</text>
</comment>
<dbReference type="PANTHER" id="PTHR13245:SF14">
    <property type="entry name" value="RRP15-LIKE PROTEIN"/>
    <property type="match status" value="1"/>
</dbReference>
<dbReference type="GO" id="GO:0000460">
    <property type="term" value="P:maturation of 5.8S rRNA"/>
    <property type="evidence" value="ECO:0007669"/>
    <property type="project" value="TreeGrafter"/>
</dbReference>
<feature type="non-terminal residue" evidence="3">
    <location>
        <position position="1"/>
    </location>
</feature>
<name>A0A371IE06_MUCPR</name>
<evidence type="ECO:0000256" key="2">
    <source>
        <dbReference type="SAM" id="MobiDB-lite"/>
    </source>
</evidence>
<keyword evidence="4" id="KW-1185">Reference proteome</keyword>
<dbReference type="InterPro" id="IPR012459">
    <property type="entry name" value="Rrp15"/>
</dbReference>
<dbReference type="AlphaFoldDB" id="A0A371IE06"/>
<dbReference type="OrthoDB" id="20949at2759"/>
<comment type="similarity">
    <text evidence="1">Belongs to the RRP15 family.</text>
</comment>
<dbReference type="EMBL" id="QJKJ01000305">
    <property type="protein sequence ID" value="RDY13267.1"/>
    <property type="molecule type" value="Genomic_DNA"/>
</dbReference>
<dbReference type="Proteomes" id="UP000257109">
    <property type="component" value="Unassembled WGS sequence"/>
</dbReference>
<feature type="compositionally biased region" description="Basic and acidic residues" evidence="2">
    <location>
        <begin position="131"/>
        <end position="144"/>
    </location>
</feature>
<feature type="region of interest" description="Disordered" evidence="2">
    <location>
        <begin position="312"/>
        <end position="374"/>
    </location>
</feature>
<proteinExistence type="inferred from homology"/>
<feature type="compositionally biased region" description="Polar residues" evidence="2">
    <location>
        <begin position="102"/>
        <end position="115"/>
    </location>
</feature>
<protein>
    <submittedName>
        <fullName evidence="3">RRP15-like protein</fullName>
    </submittedName>
</protein>
<gene>
    <name evidence="3" type="primary">RRP15</name>
    <name evidence="3" type="ORF">CR513_01854</name>
</gene>
<organism evidence="3 4">
    <name type="scientific">Mucuna pruriens</name>
    <name type="common">Velvet bean</name>
    <name type="synonym">Dolichos pruriens</name>
    <dbReference type="NCBI Taxonomy" id="157652"/>
    <lineage>
        <taxon>Eukaryota</taxon>
        <taxon>Viridiplantae</taxon>
        <taxon>Streptophyta</taxon>
        <taxon>Embryophyta</taxon>
        <taxon>Tracheophyta</taxon>
        <taxon>Spermatophyta</taxon>
        <taxon>Magnoliopsida</taxon>
        <taxon>eudicotyledons</taxon>
        <taxon>Gunneridae</taxon>
        <taxon>Pentapetalae</taxon>
        <taxon>rosids</taxon>
        <taxon>fabids</taxon>
        <taxon>Fabales</taxon>
        <taxon>Fabaceae</taxon>
        <taxon>Papilionoideae</taxon>
        <taxon>50 kb inversion clade</taxon>
        <taxon>NPAAA clade</taxon>
        <taxon>indigoferoid/millettioid clade</taxon>
        <taxon>Phaseoleae</taxon>
        <taxon>Mucuna</taxon>
    </lineage>
</organism>
<evidence type="ECO:0000313" key="4">
    <source>
        <dbReference type="Proteomes" id="UP000257109"/>
    </source>
</evidence>
<feature type="compositionally biased region" description="Acidic residues" evidence="2">
    <location>
        <begin position="120"/>
        <end position="130"/>
    </location>
</feature>
<accession>A0A371IE06</accession>
<dbReference type="Pfam" id="PF07890">
    <property type="entry name" value="Rrp15p"/>
    <property type="match status" value="1"/>
</dbReference>
<evidence type="ECO:0000313" key="3">
    <source>
        <dbReference type="EMBL" id="RDY13267.1"/>
    </source>
</evidence>
<feature type="region of interest" description="Disordered" evidence="2">
    <location>
        <begin position="48"/>
        <end position="69"/>
    </location>
</feature>
<evidence type="ECO:0000256" key="1">
    <source>
        <dbReference type="ARBA" id="ARBA00007462"/>
    </source>
</evidence>
<feature type="compositionally biased region" description="Basic residues" evidence="2">
    <location>
        <begin position="48"/>
        <end position="62"/>
    </location>
</feature>
<dbReference type="STRING" id="157652.A0A371IE06"/>
<reference evidence="3" key="1">
    <citation type="submission" date="2018-05" db="EMBL/GenBank/DDBJ databases">
        <title>Draft genome of Mucuna pruriens seed.</title>
        <authorList>
            <person name="Nnadi N.E."/>
            <person name="Vos R."/>
            <person name="Hasami M.H."/>
            <person name="Devisetty U.K."/>
            <person name="Aguiy J.C."/>
        </authorList>
    </citation>
    <scope>NUCLEOTIDE SEQUENCE [LARGE SCALE GENOMIC DNA]</scope>
    <source>
        <strain evidence="3">JCA_2017</strain>
    </source>
</reference>
<dbReference type="PANTHER" id="PTHR13245">
    <property type="entry name" value="RRP15-LIKE PROTEIN"/>
    <property type="match status" value="1"/>
</dbReference>
<dbReference type="GO" id="GO:0000470">
    <property type="term" value="P:maturation of LSU-rRNA"/>
    <property type="evidence" value="ECO:0007669"/>
    <property type="project" value="TreeGrafter"/>
</dbReference>
<sequence length="374" mass="42137">MVSIISRLLARSHSATAKDLINSFGQISMPSMAEEMTMLEPGRAKRKFVKNQGRKKSSKKARVMPPLHGQKKVKIDKKMKKLFRKRAREYNSDDEEDEATVPVTSEPRSLTSITNKRNEEDDIESEDRSEDEGAARRQETRNKNATDMSNHSSDDEGEDDNEFQPGITKFTKGCKAFKMAFRNIMNKSVPDDMLGPVLSGHRKLVIDKLAEEEAEREIKGEAKKEKQMLAEKGHAKPATYLDSHEKFLISVATKGVVKLFNAVRDFVHLLQVNKAQTAQKGLDPSRTKDAKEIRKRTKEAFFSELGKSSLPAISTPAKANESTGKVEDEQPAWAPLRDNYMLTSSRLKDWDKMPDKNVSDDIGKTSEDSTSDED</sequence>
<dbReference type="GO" id="GO:0030687">
    <property type="term" value="C:preribosome, large subunit precursor"/>
    <property type="evidence" value="ECO:0007669"/>
    <property type="project" value="TreeGrafter"/>
</dbReference>